<keyword evidence="7 9" id="KW-0472">Membrane</keyword>
<dbReference type="InterPro" id="IPR020948">
    <property type="entry name" value="P_starv_induced_PsiE-like"/>
</dbReference>
<feature type="transmembrane region" description="Helical" evidence="9">
    <location>
        <begin position="140"/>
        <end position="159"/>
    </location>
</feature>
<evidence type="ECO:0000256" key="8">
    <source>
        <dbReference type="SAM" id="MobiDB-lite"/>
    </source>
</evidence>
<evidence type="ECO:0000256" key="5">
    <source>
        <dbReference type="ARBA" id="ARBA00022692"/>
    </source>
</evidence>
<feature type="transmembrane region" description="Helical" evidence="9">
    <location>
        <begin position="165"/>
        <end position="184"/>
    </location>
</feature>
<organism evidence="10 11">
    <name type="scientific">Sutterella megalosphaeroides</name>
    <dbReference type="NCBI Taxonomy" id="2494234"/>
    <lineage>
        <taxon>Bacteria</taxon>
        <taxon>Pseudomonadati</taxon>
        <taxon>Pseudomonadota</taxon>
        <taxon>Betaproteobacteria</taxon>
        <taxon>Burkholderiales</taxon>
        <taxon>Sutterellaceae</taxon>
        <taxon>Sutterella</taxon>
    </lineage>
</organism>
<evidence type="ECO:0000256" key="1">
    <source>
        <dbReference type="ARBA" id="ARBA00004429"/>
    </source>
</evidence>
<evidence type="ECO:0000313" key="11">
    <source>
        <dbReference type="Proteomes" id="UP000271003"/>
    </source>
</evidence>
<evidence type="ECO:0000256" key="2">
    <source>
        <dbReference type="ARBA" id="ARBA00005632"/>
    </source>
</evidence>
<feature type="transmembrane region" description="Helical" evidence="9">
    <location>
        <begin position="110"/>
        <end position="128"/>
    </location>
</feature>
<dbReference type="GO" id="GO:0005886">
    <property type="term" value="C:plasma membrane"/>
    <property type="evidence" value="ECO:0007669"/>
    <property type="project" value="UniProtKB-SubCell"/>
</dbReference>
<keyword evidence="6 9" id="KW-1133">Transmembrane helix</keyword>
<dbReference type="EMBL" id="AP018786">
    <property type="protein sequence ID" value="BBF23232.1"/>
    <property type="molecule type" value="Genomic_DNA"/>
</dbReference>
<keyword evidence="11" id="KW-1185">Reference proteome</keyword>
<feature type="transmembrane region" description="Helical" evidence="9">
    <location>
        <begin position="83"/>
        <end position="104"/>
    </location>
</feature>
<gene>
    <name evidence="10" type="ORF">SUTMEG_11230</name>
</gene>
<protein>
    <recommendedName>
        <fullName evidence="3">Protein PsiE</fullName>
    </recommendedName>
</protein>
<dbReference type="RefSeq" id="WP_232008736.1">
    <property type="nucleotide sequence ID" value="NZ_AP018786.1"/>
</dbReference>
<dbReference type="InterPro" id="IPR009315">
    <property type="entry name" value="P_starv_induced_PsiE"/>
</dbReference>
<evidence type="ECO:0000256" key="3">
    <source>
        <dbReference type="ARBA" id="ARBA00021903"/>
    </source>
</evidence>
<dbReference type="PANTHER" id="PTHR37819">
    <property type="entry name" value="PROTEIN PSIE"/>
    <property type="match status" value="1"/>
</dbReference>
<reference evidence="10 11" key="1">
    <citation type="journal article" date="2018" name="Int. J. Syst. Evol. Microbiol.">
        <title>Mesosutterella multiformis gen. nov., sp. nov., a member of the family Sutterellaceae and Sutterella megalosphaeroides sp. nov., isolated from human faeces.</title>
        <authorList>
            <person name="Sakamoto M."/>
            <person name="Ikeyama N."/>
            <person name="Kunihiro T."/>
            <person name="Iino T."/>
            <person name="Yuki M."/>
            <person name="Ohkuma M."/>
        </authorList>
    </citation>
    <scope>NUCLEOTIDE SEQUENCE [LARGE SCALE GENOMIC DNA]</scope>
    <source>
        <strain evidence="10 11">6FBBBH3</strain>
    </source>
</reference>
<dbReference type="GO" id="GO:0016036">
    <property type="term" value="P:cellular response to phosphate starvation"/>
    <property type="evidence" value="ECO:0007669"/>
    <property type="project" value="InterPro"/>
</dbReference>
<evidence type="ECO:0000256" key="6">
    <source>
        <dbReference type="ARBA" id="ARBA00022989"/>
    </source>
</evidence>
<keyword evidence="5 9" id="KW-0812">Transmembrane</keyword>
<evidence type="ECO:0000256" key="7">
    <source>
        <dbReference type="ARBA" id="ARBA00023136"/>
    </source>
</evidence>
<keyword evidence="4" id="KW-1003">Cell membrane</keyword>
<evidence type="ECO:0000256" key="9">
    <source>
        <dbReference type="SAM" id="Phobius"/>
    </source>
</evidence>
<evidence type="ECO:0000256" key="4">
    <source>
        <dbReference type="ARBA" id="ARBA00022475"/>
    </source>
</evidence>
<evidence type="ECO:0000313" key="10">
    <source>
        <dbReference type="EMBL" id="BBF23232.1"/>
    </source>
</evidence>
<accession>A0A2Z6IA37</accession>
<comment type="subcellular location">
    <subcellularLocation>
        <location evidence="1">Cell inner membrane</location>
        <topology evidence="1">Multi-pass membrane protein</topology>
    </subcellularLocation>
</comment>
<comment type="similarity">
    <text evidence="2">Belongs to the PsiE family.</text>
</comment>
<dbReference type="AlphaFoldDB" id="A0A2Z6IA37"/>
<dbReference type="Pfam" id="PF06146">
    <property type="entry name" value="PsiE"/>
    <property type="match status" value="1"/>
</dbReference>
<dbReference type="PANTHER" id="PTHR37819:SF1">
    <property type="entry name" value="PROTEIN PSIE"/>
    <property type="match status" value="1"/>
</dbReference>
<sequence>MPVPPPIDRIPDVADPSFAQKNRSDSSAEASCCGSRTTGSPKMPSSPDSTECTCGFTSPIDPEEAKLHDFSQRFNRWLTYGQSIALVAIAIATLVGIGLSIWEMVGKETVGLGDLLMLFLYIEILSMVKGGALGTREIPIHTPIALAIVAVARYIVVDVEHLKPLYMFLTSASILVLVLALWIVRRIVKKNDRL</sequence>
<feature type="compositionally biased region" description="Polar residues" evidence="8">
    <location>
        <begin position="19"/>
        <end position="40"/>
    </location>
</feature>
<proteinExistence type="inferred from homology"/>
<name>A0A2Z6IA37_9BURK</name>
<feature type="region of interest" description="Disordered" evidence="8">
    <location>
        <begin position="1"/>
        <end position="51"/>
    </location>
</feature>
<dbReference type="Proteomes" id="UP000271003">
    <property type="component" value="Chromosome"/>
</dbReference>
<dbReference type="KEGG" id="sutt:SUTMEG_11230"/>